<dbReference type="PANTHER" id="PTHR16220:SF0">
    <property type="entry name" value="WD REPEAT-CONTAINING PROTEIN WRAP73"/>
    <property type="match status" value="1"/>
</dbReference>
<protein>
    <recommendedName>
        <fullName evidence="3">WD repeat-containing protein WRAP73-like</fullName>
    </recommendedName>
</protein>
<dbReference type="GO" id="GO:1990811">
    <property type="term" value="C:MWP complex"/>
    <property type="evidence" value="ECO:0007669"/>
    <property type="project" value="TreeGrafter"/>
</dbReference>
<organism evidence="1 2">
    <name type="scientific">Megalurothrips usitatus</name>
    <name type="common">bean blossom thrips</name>
    <dbReference type="NCBI Taxonomy" id="439358"/>
    <lineage>
        <taxon>Eukaryota</taxon>
        <taxon>Metazoa</taxon>
        <taxon>Ecdysozoa</taxon>
        <taxon>Arthropoda</taxon>
        <taxon>Hexapoda</taxon>
        <taxon>Insecta</taxon>
        <taxon>Pterygota</taxon>
        <taxon>Neoptera</taxon>
        <taxon>Paraneoptera</taxon>
        <taxon>Thysanoptera</taxon>
        <taxon>Terebrantia</taxon>
        <taxon>Thripoidea</taxon>
        <taxon>Thripidae</taxon>
        <taxon>Megalurothrips</taxon>
    </lineage>
</organism>
<gene>
    <name evidence="1" type="ORF">ONE63_009867</name>
</gene>
<dbReference type="SUPFAM" id="SSF69322">
    <property type="entry name" value="Tricorn protease domain 2"/>
    <property type="match status" value="1"/>
</dbReference>
<proteinExistence type="predicted"/>
<evidence type="ECO:0000313" key="1">
    <source>
        <dbReference type="EMBL" id="KAJ1525021.1"/>
    </source>
</evidence>
<dbReference type="Gene3D" id="2.130.10.10">
    <property type="entry name" value="YVTN repeat-like/Quinoprotein amine dehydrogenase"/>
    <property type="match status" value="2"/>
</dbReference>
<dbReference type="InterPro" id="IPR015943">
    <property type="entry name" value="WD40/YVTN_repeat-like_dom_sf"/>
</dbReference>
<comment type="caution">
    <text evidence="1">The sequence shown here is derived from an EMBL/GenBank/DDBJ whole genome shotgun (WGS) entry which is preliminary data.</text>
</comment>
<reference evidence="1" key="1">
    <citation type="submission" date="2022-12" db="EMBL/GenBank/DDBJ databases">
        <title>Chromosome-level genome assembly of the bean flower thrips Megalurothrips usitatus.</title>
        <authorList>
            <person name="Ma L."/>
            <person name="Liu Q."/>
            <person name="Li H."/>
            <person name="Cai W."/>
        </authorList>
    </citation>
    <scope>NUCLEOTIDE SEQUENCE</scope>
    <source>
        <strain evidence="1">Cailab_2022a</strain>
    </source>
</reference>
<dbReference type="EMBL" id="JAPTSV010000008">
    <property type="protein sequence ID" value="KAJ1525021.1"/>
    <property type="molecule type" value="Genomic_DNA"/>
</dbReference>
<keyword evidence="2" id="KW-1185">Reference proteome</keyword>
<dbReference type="Proteomes" id="UP001075354">
    <property type="component" value="Chromosome 8"/>
</dbReference>
<dbReference type="AlphaFoldDB" id="A0AAV7XK52"/>
<sequence>MASHPLPTLKKRKYSVWRALDKHVNFEYVSVIKFSPCTSLVALVTHQKHMRVMLLNYRVMSCNVLFEYVSDFPIEDMKWSSNSEALLIYSLKSHQFVVVQNVIDFDDQSLFRGQDPQLVRLVSIEWAPDNKHLVSVSDHSIYAFVHSLCNGRRILLPSIKSRNSEPLMKFNHDGRYLAFIHCTSSTNHVILMSTFSWSVVWKKRSEYRIIEGLGWSPDSSMLTVWDNSKRTSFMEVNGDVIQTIHYQNPLASGFVTTMFSATCDLFLAACVQDQVVLILIYNILNWSLIAVLDHGRDCCEHLRNSFVSSQASFSSCGNFIASSFMKGSVFIWNIGEGFKPSTVINTQNNSAGLQWHPSKTELAILTDDGTVFIWKHPQSGPANKTPSIHTVMINLVSAAEITWSKKNLIFRKIGPVQDAVVLVKRGRKRK</sequence>
<dbReference type="SMART" id="SM00320">
    <property type="entry name" value="WD40"/>
    <property type="match status" value="3"/>
</dbReference>
<dbReference type="Pfam" id="PF00400">
    <property type="entry name" value="WD40"/>
    <property type="match status" value="1"/>
</dbReference>
<evidence type="ECO:0000313" key="2">
    <source>
        <dbReference type="Proteomes" id="UP001075354"/>
    </source>
</evidence>
<dbReference type="PANTHER" id="PTHR16220">
    <property type="entry name" value="WD REPEAT PROTEIN 8-RELATED"/>
    <property type="match status" value="1"/>
</dbReference>
<accession>A0AAV7XK52</accession>
<dbReference type="InterPro" id="IPR001680">
    <property type="entry name" value="WD40_rpt"/>
</dbReference>
<name>A0AAV7XK52_9NEOP</name>
<dbReference type="InterPro" id="IPR052778">
    <property type="entry name" value="Centrosome-WD_assoc"/>
</dbReference>
<dbReference type="GO" id="GO:0005815">
    <property type="term" value="C:microtubule organizing center"/>
    <property type="evidence" value="ECO:0007669"/>
    <property type="project" value="TreeGrafter"/>
</dbReference>
<evidence type="ECO:0008006" key="3">
    <source>
        <dbReference type="Google" id="ProtNLM"/>
    </source>
</evidence>